<keyword evidence="3" id="KW-0804">Transcription</keyword>
<keyword evidence="2" id="KW-0238">DNA-binding</keyword>
<evidence type="ECO:0000256" key="3">
    <source>
        <dbReference type="ARBA" id="ARBA00023163"/>
    </source>
</evidence>
<dbReference type="InterPro" id="IPR039422">
    <property type="entry name" value="MarR/SlyA-like"/>
</dbReference>
<dbReference type="Pfam" id="PF12802">
    <property type="entry name" value="MarR_2"/>
    <property type="match status" value="1"/>
</dbReference>
<dbReference type="PROSITE" id="PS50995">
    <property type="entry name" value="HTH_MARR_2"/>
    <property type="match status" value="1"/>
</dbReference>
<dbReference type="GO" id="GO:0003677">
    <property type="term" value="F:DNA binding"/>
    <property type="evidence" value="ECO:0007669"/>
    <property type="project" value="UniProtKB-KW"/>
</dbReference>
<dbReference type="SUPFAM" id="SSF46785">
    <property type="entry name" value="Winged helix' DNA-binding domain"/>
    <property type="match status" value="1"/>
</dbReference>
<evidence type="ECO:0000259" key="4">
    <source>
        <dbReference type="PROSITE" id="PS50995"/>
    </source>
</evidence>
<protein>
    <submittedName>
        <fullName evidence="5">Transcriptional regulator</fullName>
    </submittedName>
</protein>
<dbReference type="InterPro" id="IPR036388">
    <property type="entry name" value="WH-like_DNA-bd_sf"/>
</dbReference>
<comment type="caution">
    <text evidence="5">The sequence shown here is derived from an EMBL/GenBank/DDBJ whole genome shotgun (WGS) entry which is preliminary data.</text>
</comment>
<dbReference type="InterPro" id="IPR036390">
    <property type="entry name" value="WH_DNA-bd_sf"/>
</dbReference>
<dbReference type="GO" id="GO:0006950">
    <property type="term" value="P:response to stress"/>
    <property type="evidence" value="ECO:0007669"/>
    <property type="project" value="TreeGrafter"/>
</dbReference>
<organism evidence="5 6">
    <name type="scientific">Neogemmobacter tilapiae</name>
    <dbReference type="NCBI Taxonomy" id="875041"/>
    <lineage>
        <taxon>Bacteria</taxon>
        <taxon>Pseudomonadati</taxon>
        <taxon>Pseudomonadota</taxon>
        <taxon>Alphaproteobacteria</taxon>
        <taxon>Rhodobacterales</taxon>
        <taxon>Paracoccaceae</taxon>
        <taxon>Neogemmobacter</taxon>
    </lineage>
</organism>
<proteinExistence type="predicted"/>
<dbReference type="GO" id="GO:0003700">
    <property type="term" value="F:DNA-binding transcription factor activity"/>
    <property type="evidence" value="ECO:0007669"/>
    <property type="project" value="InterPro"/>
</dbReference>
<dbReference type="AlphaFoldDB" id="A0A918WNW8"/>
<sequence length="188" mass="20487">MAGSDPTTLRALIDRLARLVQAEDWDRDLNPAQMTALSYLSRANRFSRAPAHVADYMGATRGTVSQTLLALERKGLLESQASATDRRSLTYRLTPLGQARIQDRSAFDAALDALPAGEAAALGGALDLLLKELLLQRGGRSFGACRTCRHHTARAEGAGWCNLLHLPLSMQDGAELCHEHTPRPMERT</sequence>
<keyword evidence="1" id="KW-0805">Transcription regulation</keyword>
<dbReference type="PANTHER" id="PTHR33164:SF89">
    <property type="entry name" value="MARR FAMILY REGULATORY PROTEIN"/>
    <property type="match status" value="1"/>
</dbReference>
<name>A0A918WNW8_9RHOB</name>
<dbReference type="RefSeq" id="WP_189413386.1">
    <property type="nucleotide sequence ID" value="NZ_BMYJ01000014.1"/>
</dbReference>
<evidence type="ECO:0000313" key="6">
    <source>
        <dbReference type="Proteomes" id="UP000638981"/>
    </source>
</evidence>
<evidence type="ECO:0000313" key="5">
    <source>
        <dbReference type="EMBL" id="GHC66707.1"/>
    </source>
</evidence>
<evidence type="ECO:0000256" key="1">
    <source>
        <dbReference type="ARBA" id="ARBA00023015"/>
    </source>
</evidence>
<gene>
    <name evidence="5" type="ORF">GCM10007315_34470</name>
</gene>
<accession>A0A918WNW8</accession>
<dbReference type="InterPro" id="IPR000835">
    <property type="entry name" value="HTH_MarR-typ"/>
</dbReference>
<dbReference type="Proteomes" id="UP000638981">
    <property type="component" value="Unassembled WGS sequence"/>
</dbReference>
<reference evidence="5" key="2">
    <citation type="submission" date="2020-09" db="EMBL/GenBank/DDBJ databases">
        <authorList>
            <person name="Sun Q."/>
            <person name="Kim S."/>
        </authorList>
    </citation>
    <scope>NUCLEOTIDE SEQUENCE</scope>
    <source>
        <strain evidence="5">KCTC 23310</strain>
    </source>
</reference>
<dbReference type="Gene3D" id="1.10.10.10">
    <property type="entry name" value="Winged helix-like DNA-binding domain superfamily/Winged helix DNA-binding domain"/>
    <property type="match status" value="1"/>
</dbReference>
<keyword evidence="6" id="KW-1185">Reference proteome</keyword>
<dbReference type="PANTHER" id="PTHR33164">
    <property type="entry name" value="TRANSCRIPTIONAL REGULATOR, MARR FAMILY"/>
    <property type="match status" value="1"/>
</dbReference>
<feature type="domain" description="HTH marR-type" evidence="4">
    <location>
        <begin position="6"/>
        <end position="131"/>
    </location>
</feature>
<dbReference type="InterPro" id="IPR023187">
    <property type="entry name" value="Tscrpt_reg_MarR-type_CS"/>
</dbReference>
<dbReference type="PROSITE" id="PS01117">
    <property type="entry name" value="HTH_MARR_1"/>
    <property type="match status" value="1"/>
</dbReference>
<dbReference type="SMART" id="SM00347">
    <property type="entry name" value="HTH_MARR"/>
    <property type="match status" value="1"/>
</dbReference>
<dbReference type="EMBL" id="BMYJ01000014">
    <property type="protein sequence ID" value="GHC66707.1"/>
    <property type="molecule type" value="Genomic_DNA"/>
</dbReference>
<evidence type="ECO:0000256" key="2">
    <source>
        <dbReference type="ARBA" id="ARBA00023125"/>
    </source>
</evidence>
<reference evidence="5" key="1">
    <citation type="journal article" date="2014" name="Int. J. Syst. Evol. Microbiol.">
        <title>Complete genome sequence of Corynebacterium casei LMG S-19264T (=DSM 44701T), isolated from a smear-ripened cheese.</title>
        <authorList>
            <consortium name="US DOE Joint Genome Institute (JGI-PGF)"/>
            <person name="Walter F."/>
            <person name="Albersmeier A."/>
            <person name="Kalinowski J."/>
            <person name="Ruckert C."/>
        </authorList>
    </citation>
    <scope>NUCLEOTIDE SEQUENCE</scope>
    <source>
        <strain evidence="5">KCTC 23310</strain>
    </source>
</reference>